<dbReference type="Proteomes" id="UP001064048">
    <property type="component" value="Chromosome 8"/>
</dbReference>
<gene>
    <name evidence="1" type="ORF">MSG28_005429</name>
</gene>
<accession>A0ACC0JRL5</accession>
<organism evidence="1 2">
    <name type="scientific">Choristoneura fumiferana</name>
    <name type="common">Spruce budworm moth</name>
    <name type="synonym">Archips fumiferana</name>
    <dbReference type="NCBI Taxonomy" id="7141"/>
    <lineage>
        <taxon>Eukaryota</taxon>
        <taxon>Metazoa</taxon>
        <taxon>Ecdysozoa</taxon>
        <taxon>Arthropoda</taxon>
        <taxon>Hexapoda</taxon>
        <taxon>Insecta</taxon>
        <taxon>Pterygota</taxon>
        <taxon>Neoptera</taxon>
        <taxon>Endopterygota</taxon>
        <taxon>Lepidoptera</taxon>
        <taxon>Glossata</taxon>
        <taxon>Ditrysia</taxon>
        <taxon>Tortricoidea</taxon>
        <taxon>Tortricidae</taxon>
        <taxon>Tortricinae</taxon>
        <taxon>Choristoneura</taxon>
    </lineage>
</organism>
<protein>
    <submittedName>
        <fullName evidence="1">Uncharacterized protein</fullName>
    </submittedName>
</protein>
<name>A0ACC0JRL5_CHOFU</name>
<evidence type="ECO:0000313" key="1">
    <source>
        <dbReference type="EMBL" id="KAI8426661.1"/>
    </source>
</evidence>
<evidence type="ECO:0000313" key="2">
    <source>
        <dbReference type="Proteomes" id="UP001064048"/>
    </source>
</evidence>
<keyword evidence="2" id="KW-1185">Reference proteome</keyword>
<comment type="caution">
    <text evidence="1">The sequence shown here is derived from an EMBL/GenBank/DDBJ whole genome shotgun (WGS) entry which is preliminary data.</text>
</comment>
<proteinExistence type="predicted"/>
<dbReference type="EMBL" id="CM046108">
    <property type="protein sequence ID" value="KAI8426661.1"/>
    <property type="molecule type" value="Genomic_DNA"/>
</dbReference>
<reference evidence="1 2" key="1">
    <citation type="journal article" date="2022" name="Genome Biol. Evol.">
        <title>The Spruce Budworm Genome: Reconstructing the Evolutionary History of Antifreeze Proteins.</title>
        <authorList>
            <person name="Beliveau C."/>
            <person name="Gagne P."/>
            <person name="Picq S."/>
            <person name="Vernygora O."/>
            <person name="Keeling C.I."/>
            <person name="Pinkney K."/>
            <person name="Doucet D."/>
            <person name="Wen F."/>
            <person name="Johnston J.S."/>
            <person name="Maaroufi H."/>
            <person name="Boyle B."/>
            <person name="Laroche J."/>
            <person name="Dewar K."/>
            <person name="Juretic N."/>
            <person name="Blackburn G."/>
            <person name="Nisole A."/>
            <person name="Brunet B."/>
            <person name="Brandao M."/>
            <person name="Lumley L."/>
            <person name="Duan J."/>
            <person name="Quan G."/>
            <person name="Lucarotti C.J."/>
            <person name="Roe A.D."/>
            <person name="Sperling F.A.H."/>
            <person name="Levesque R.C."/>
            <person name="Cusson M."/>
        </authorList>
    </citation>
    <scope>NUCLEOTIDE SEQUENCE [LARGE SCALE GENOMIC DNA]</scope>
    <source>
        <strain evidence="1">Glfc:IPQL:Cfum</strain>
    </source>
</reference>
<sequence>MHGLPERNGKLKQLAHFDATFFGVHAKQAHLMDPQLRLLLELTHEAIVDAGLSPAELRGSRTGVYVGVSNSETDEAWTADVDKINGYALTGCCRAMFPNRLSYTFDLQGPSYAIDTACSSSMFALAQAAAAMRAGHCDAAVVAGTNLCLKPANSLNFHRLSMLSPEGRCAAFDADGRGYVRSEAAVVVLLQRRRDARRLYCTVRGARTNTDGHKPQGITYPSGAMQQRLARETFAEARLRPQDVVYVEAHGTGTKVGDPEEVNAIADLFCAGRTAPLLLGSVKSNMGHSEPASGLCSVAKMVVAMERGVIPGNLHYRSPNPDIPALSDGRIKTTIVTAIPGDLCSAASGSGSGYSQSFVRVPQVVDRNTEWEGGLVAVNSFGFGGANAHVILESQGGARPAPAAYPAPRLVLASGRTEGAVLRLLRLAAAHPRDAELHALLDAVHARPIAGHAHRGFAVLDPTRGTEPALEALEAPAEPRPVWFVFSGMGSQWAGMARALLRLPVFAASVSRAAAALRPHGLDLLHVLTEAPEAAFDNVINSFVSIAAVQVALVDVLRELGVRPDGIVGHSVGEVGCAYADETLTAEQAVLCAYWRGRSIVDARLPPGAMAAVSGPPGSVDKLVAELAAEGVFARRVNSSGVAFHSKYIAAAASQLRASLLQVIPQPKPRSQRWLSSSLPRDQWDSELAQLSDAAYHVNNLLSPVRFAEVLRAVPARALVVELAPHALLHSVLRRALPDAAHVPLVRRDAPDALVHLLGAAGRLYAAGAQPQPGALYPAVAWPVSRGTPSLASHVEWDHSTEWAVAEFKTAARTGENVIEYDLGKPDEAFLAGHNIDGRVLFPATGYLVNNLRMEEAAVVLEDVQFRRATIVSRDAPLRFLVTLLGGGGEFEVCEGGAVVVTGHARLAPQPAGERLPPAALADNEPAEDLPPLDNDDIYKELRLRGYHYQGVFRGIRHSDARGTRGLLAWEDNWISFMDTMLQFGIIGVDTRELYLPTRLQRALIDPAAQRAAVAAAAAAGGGGVPVRLYRSVGVTVAGGVELRGVKTSLAPRRTNAQVAPKLEKYVFVPLDAPRAATATEDAARSKRLALGVTLQLALENCGALRLRVAEPALRRAPEALLLPAALALLEAEPQVRVEGTLAAGAGADAALYGAALDPLGVKVAAKDALEPDCHLVLGADVLARHGAGLLRELAGALGARGHVLLEEPTGAPDAPGAAAMLAAAGLQPVARQRAAACEYVLLSRAAPPPPPPARLVFEVREDDFSWVEPLREALRRAESEELRVYVWSCAAASGVLGLGTCLRREPGGDRLRVYYLPGAPAAFDPEAAPYRAQAALDLAFNVLRGGVWGTHRHVPLDDPADAQLQVEHAYVNTLTRGDLASLRWRAAARERGPRPAGTDLCRVYYAPLNFRDIMLATGKLPPDALPGDLAGQECILGLEFSGRSSAGKRVMGMVAAKGLATTVLADEGFMWEVPAAWSLEEAATVPVAYATAYYALAVRGRMRRGDAVLVHAGTGGVGQAAIAIALHAGCSVYATVGTAAKRAFLRERFPELPDAHVGNSRDCSFEQLVLRRTRGRGVDLVLNSLAGPQLQASLRCLAVGGRFLEIGKLDLSANSPLGMAVLLKNTTVHGILLDALLDARADSPEKAEVVRCVSEGIAAGAVRPLPATVYGDTQLEQAFR</sequence>